<dbReference type="RefSeq" id="WP_268916690.1">
    <property type="nucleotide sequence ID" value="NZ_JAPTMY010000004.1"/>
</dbReference>
<evidence type="ECO:0000313" key="9">
    <source>
        <dbReference type="Proteomes" id="UP001072034"/>
    </source>
</evidence>
<evidence type="ECO:0000256" key="5">
    <source>
        <dbReference type="ARBA" id="ARBA00023004"/>
    </source>
</evidence>
<dbReference type="InterPro" id="IPR016431">
    <property type="entry name" value="Pyrv-formate_lyase-activ_prd"/>
</dbReference>
<keyword evidence="2" id="KW-0004">4Fe-4S</keyword>
<dbReference type="Pfam" id="PF04055">
    <property type="entry name" value="Radical_SAM"/>
    <property type="match status" value="1"/>
</dbReference>
<sequence>MSARAAGAAAAEPHVARWWRAMPDGRLRCEVCPRQCTLRDGQRGFCFVRARVGDAIVLTTYGRSSGFVLDPVEKKPLAHVLPGSTVLSFGTAGCNLACKYCQNWEISTSRDIDTLAAPATPRALARAAADVGAAGVAFTYNDPVIFAEYAIDTAAACHEAGLLTVAVSAGWISPEPCDALFGAVDAANIDLKGFTDDFYRRVTGARLADVLDTLVRVRALGTWLEITTLLIPGRNDSDAEIAAECAWIASELGGEVPVHFSAFHPAHRMLDVPRTPASTLERARAIARDAGIAHVYLGNVRTSGGSSTRCAGCGALLVDRAGYRVTDYQITPEGACPQCGREVAGIWDPAGPPPAVGQWWPRRVAVGA</sequence>
<accession>A0ABT4I5J0</accession>
<evidence type="ECO:0000256" key="3">
    <source>
        <dbReference type="ARBA" id="ARBA00022691"/>
    </source>
</evidence>
<evidence type="ECO:0000256" key="2">
    <source>
        <dbReference type="ARBA" id="ARBA00022485"/>
    </source>
</evidence>
<dbReference type="Proteomes" id="UP001072034">
    <property type="component" value="Unassembled WGS sequence"/>
</dbReference>
<keyword evidence="9" id="KW-1185">Reference proteome</keyword>
<dbReference type="InterPro" id="IPR027596">
    <property type="entry name" value="AmmeMemoSam_rS"/>
</dbReference>
<evidence type="ECO:0000256" key="1">
    <source>
        <dbReference type="ARBA" id="ARBA00001966"/>
    </source>
</evidence>
<organism evidence="8 9">
    <name type="scientific">Actinomyces israelii</name>
    <dbReference type="NCBI Taxonomy" id="1659"/>
    <lineage>
        <taxon>Bacteria</taxon>
        <taxon>Bacillati</taxon>
        <taxon>Actinomycetota</taxon>
        <taxon>Actinomycetes</taxon>
        <taxon>Actinomycetales</taxon>
        <taxon>Actinomycetaceae</taxon>
        <taxon>Actinomyces</taxon>
    </lineage>
</organism>
<gene>
    <name evidence="8" type="primary">amrS</name>
    <name evidence="8" type="ORF">OHJ16_03005</name>
</gene>
<dbReference type="InterPro" id="IPR034457">
    <property type="entry name" value="Organic_radical-activating"/>
</dbReference>
<dbReference type="SFLD" id="SFLDS00029">
    <property type="entry name" value="Radical_SAM"/>
    <property type="match status" value="1"/>
</dbReference>
<name>A0ABT4I5J0_9ACTO</name>
<dbReference type="SFLD" id="SFLDG01101">
    <property type="entry name" value="Uncharacterised_Radical_SAM_Su"/>
    <property type="match status" value="1"/>
</dbReference>
<comment type="cofactor">
    <cofactor evidence="1">
        <name>[4Fe-4S] cluster</name>
        <dbReference type="ChEBI" id="CHEBI:49883"/>
    </cofactor>
</comment>
<keyword evidence="5" id="KW-0408">Iron</keyword>
<evidence type="ECO:0000313" key="8">
    <source>
        <dbReference type="EMBL" id="MCZ0857017.1"/>
    </source>
</evidence>
<evidence type="ECO:0000259" key="7">
    <source>
        <dbReference type="PROSITE" id="PS51918"/>
    </source>
</evidence>
<dbReference type="PANTHER" id="PTHR30352">
    <property type="entry name" value="PYRUVATE FORMATE-LYASE-ACTIVATING ENZYME"/>
    <property type="match status" value="1"/>
</dbReference>
<evidence type="ECO:0000256" key="6">
    <source>
        <dbReference type="ARBA" id="ARBA00023014"/>
    </source>
</evidence>
<dbReference type="PROSITE" id="PS51918">
    <property type="entry name" value="RADICAL_SAM"/>
    <property type="match status" value="1"/>
</dbReference>
<dbReference type="InterPro" id="IPR058240">
    <property type="entry name" value="rSAM_sf"/>
</dbReference>
<keyword evidence="3" id="KW-0949">S-adenosyl-L-methionine</keyword>
<protein>
    <submittedName>
        <fullName evidence="8">AmmeMemoRadiSam system radical SAM enzyme</fullName>
    </submittedName>
</protein>
<proteinExistence type="predicted"/>
<dbReference type="InterPro" id="IPR013785">
    <property type="entry name" value="Aldolase_TIM"/>
</dbReference>
<dbReference type="InterPro" id="IPR006638">
    <property type="entry name" value="Elp3/MiaA/NifB-like_rSAM"/>
</dbReference>
<dbReference type="SMART" id="SM00729">
    <property type="entry name" value="Elp3"/>
    <property type="match status" value="1"/>
</dbReference>
<dbReference type="SUPFAM" id="SSF102114">
    <property type="entry name" value="Radical SAM enzymes"/>
    <property type="match status" value="1"/>
</dbReference>
<dbReference type="NCBIfam" id="TIGR04337">
    <property type="entry name" value="AmmeMemoSam_rS"/>
    <property type="match status" value="1"/>
</dbReference>
<dbReference type="PANTHER" id="PTHR30352:SF5">
    <property type="entry name" value="PYRUVATE FORMATE-LYASE 1-ACTIVATING ENZYME"/>
    <property type="match status" value="1"/>
</dbReference>
<dbReference type="PIRSF" id="PIRSF004869">
    <property type="entry name" value="PflX_prd"/>
    <property type="match status" value="1"/>
</dbReference>
<evidence type="ECO:0000256" key="4">
    <source>
        <dbReference type="ARBA" id="ARBA00022723"/>
    </source>
</evidence>
<feature type="domain" description="Radical SAM core" evidence="7">
    <location>
        <begin position="79"/>
        <end position="293"/>
    </location>
</feature>
<dbReference type="CDD" id="cd01335">
    <property type="entry name" value="Radical_SAM"/>
    <property type="match status" value="1"/>
</dbReference>
<keyword evidence="4" id="KW-0479">Metal-binding</keyword>
<dbReference type="Gene3D" id="3.20.20.70">
    <property type="entry name" value="Aldolase class I"/>
    <property type="match status" value="1"/>
</dbReference>
<dbReference type="EMBL" id="JAPTMY010000004">
    <property type="protein sequence ID" value="MCZ0857017.1"/>
    <property type="molecule type" value="Genomic_DNA"/>
</dbReference>
<keyword evidence="6" id="KW-0411">Iron-sulfur</keyword>
<dbReference type="InterPro" id="IPR007197">
    <property type="entry name" value="rSAM"/>
</dbReference>
<comment type="caution">
    <text evidence="8">The sequence shown here is derived from an EMBL/GenBank/DDBJ whole genome shotgun (WGS) entry which is preliminary data.</text>
</comment>
<reference evidence="8" key="1">
    <citation type="submission" date="2022-10" db="EMBL/GenBank/DDBJ databases">
        <title>Genome sequence of Actinomyces israelii ATCC 10048.</title>
        <authorList>
            <person name="Watt R.M."/>
            <person name="Tong W.M."/>
        </authorList>
    </citation>
    <scope>NUCLEOTIDE SEQUENCE</scope>
    <source>
        <strain evidence="8">ATCC 10048</strain>
    </source>
</reference>